<feature type="domain" description="Rho termination factor-like N-terminal" evidence="10">
    <location>
        <begin position="149"/>
        <end position="188"/>
    </location>
</feature>
<gene>
    <name evidence="8 11" type="primary">rplT</name>
    <name evidence="11" type="ORF">BN85308700</name>
</gene>
<proteinExistence type="inferred from homology"/>
<dbReference type="GO" id="GO:0005840">
    <property type="term" value="C:ribosome"/>
    <property type="evidence" value="ECO:0007669"/>
    <property type="project" value="UniProtKB-KW"/>
</dbReference>
<dbReference type="Gene3D" id="1.10.1900.20">
    <property type="entry name" value="Ribosomal protein L20"/>
    <property type="match status" value="1"/>
</dbReference>
<dbReference type="PANTHER" id="PTHR10986">
    <property type="entry name" value="39S RIBOSOMAL PROTEIN L20"/>
    <property type="match status" value="1"/>
</dbReference>
<dbReference type="FunFam" id="1.10.1900.20:FF:000001">
    <property type="entry name" value="50S ribosomal protein L20"/>
    <property type="match status" value="1"/>
</dbReference>
<comment type="function">
    <text evidence="6 8 9">Binds directly to 23S ribosomal RNA and is necessary for the in vitro assembly process of the 50S ribosomal subunit. It is not involved in the protein synthesizing functions of that subunit.</text>
</comment>
<dbReference type="HAMAP" id="MF_00382">
    <property type="entry name" value="Ribosomal_bL20"/>
    <property type="match status" value="1"/>
</dbReference>
<evidence type="ECO:0000256" key="4">
    <source>
        <dbReference type="ARBA" id="ARBA00022980"/>
    </source>
</evidence>
<dbReference type="GO" id="GO:0000027">
    <property type="term" value="P:ribosomal large subunit assembly"/>
    <property type="evidence" value="ECO:0007669"/>
    <property type="project" value="UniProtKB-UniRule"/>
</dbReference>
<reference evidence="11 12" key="1">
    <citation type="journal article" date="2013" name="J. Mol. Microbiol. Biotechnol.">
        <title>Analysis of the Complete Genomes of Acholeplasma brassicae , A. palmae and A. laidlawii and Their Comparison to the Obligate Parasites from ' Candidatus Phytoplasma'.</title>
        <authorList>
            <person name="Kube M."/>
            <person name="Siewert C."/>
            <person name="Migdoll A.M."/>
            <person name="Duduk B."/>
            <person name="Holz S."/>
            <person name="Rabus R."/>
            <person name="Seemuller E."/>
            <person name="Mitrovic J."/>
            <person name="Muller I."/>
            <person name="Buttner C."/>
            <person name="Reinhardt R."/>
        </authorList>
    </citation>
    <scope>NUCLEOTIDE SEQUENCE [LARGE SCALE GENOMIC DNA]</scope>
    <source>
        <strain evidence="12">0502</strain>
    </source>
</reference>
<accession>U4KNN7</accession>
<dbReference type="InterPro" id="IPR036269">
    <property type="entry name" value="Rho_N_sf"/>
</dbReference>
<dbReference type="AlphaFoldDB" id="U4KNN7"/>
<dbReference type="HOGENOM" id="CLU_082429_0_0_14"/>
<keyword evidence="3 8" id="KW-0694">RNA-binding</keyword>
<organism evidence="11 12">
    <name type="scientific">Acholeplasma brassicae</name>
    <dbReference type="NCBI Taxonomy" id="61635"/>
    <lineage>
        <taxon>Bacteria</taxon>
        <taxon>Bacillati</taxon>
        <taxon>Mycoplasmatota</taxon>
        <taxon>Mollicutes</taxon>
        <taxon>Acholeplasmatales</taxon>
        <taxon>Acholeplasmataceae</taxon>
        <taxon>Acholeplasma</taxon>
    </lineage>
</organism>
<dbReference type="InterPro" id="IPR035566">
    <property type="entry name" value="Ribosomal_protein_bL20_C"/>
</dbReference>
<dbReference type="PRINTS" id="PR00062">
    <property type="entry name" value="RIBOSOMALL20"/>
</dbReference>
<evidence type="ECO:0000313" key="12">
    <source>
        <dbReference type="Proteomes" id="UP000032737"/>
    </source>
</evidence>
<evidence type="ECO:0000256" key="8">
    <source>
        <dbReference type="HAMAP-Rule" id="MF_00382"/>
    </source>
</evidence>
<keyword evidence="5 8" id="KW-0687">Ribonucleoprotein</keyword>
<evidence type="ECO:0000313" key="11">
    <source>
        <dbReference type="EMBL" id="CCV65891.1"/>
    </source>
</evidence>
<comment type="similarity">
    <text evidence="1 8 9">Belongs to the bacterial ribosomal protein bL20 family.</text>
</comment>
<dbReference type="GO" id="GO:0003735">
    <property type="term" value="F:structural constituent of ribosome"/>
    <property type="evidence" value="ECO:0007669"/>
    <property type="project" value="InterPro"/>
</dbReference>
<dbReference type="GO" id="GO:1990904">
    <property type="term" value="C:ribonucleoprotein complex"/>
    <property type="evidence" value="ECO:0007669"/>
    <property type="project" value="UniProtKB-KW"/>
</dbReference>
<protein>
    <recommendedName>
        <fullName evidence="7 8">Large ribosomal subunit protein bL20</fullName>
    </recommendedName>
</protein>
<dbReference type="InterPro" id="IPR011112">
    <property type="entry name" value="Rho-like_N"/>
</dbReference>
<evidence type="ECO:0000256" key="6">
    <source>
        <dbReference type="ARBA" id="ARBA00024775"/>
    </source>
</evidence>
<dbReference type="Pfam" id="PF07498">
    <property type="entry name" value="Rho_N"/>
    <property type="match status" value="1"/>
</dbReference>
<dbReference type="SMART" id="SM00959">
    <property type="entry name" value="Rho_N"/>
    <property type="match status" value="1"/>
</dbReference>
<dbReference type="GO" id="GO:0006353">
    <property type="term" value="P:DNA-templated transcription termination"/>
    <property type="evidence" value="ECO:0007669"/>
    <property type="project" value="InterPro"/>
</dbReference>
<dbReference type="Proteomes" id="UP000032737">
    <property type="component" value="Chromosome"/>
</dbReference>
<dbReference type="Gene3D" id="6.10.160.10">
    <property type="match status" value="1"/>
</dbReference>
<dbReference type="InterPro" id="IPR049946">
    <property type="entry name" value="RIBOSOMAL_L20_CS"/>
</dbReference>
<dbReference type="CDD" id="cd07026">
    <property type="entry name" value="Ribosomal_L20"/>
    <property type="match status" value="1"/>
</dbReference>
<dbReference type="SUPFAM" id="SSF68912">
    <property type="entry name" value="Rho N-terminal domain-like"/>
    <property type="match status" value="1"/>
</dbReference>
<sequence length="188" mass="21064">MPRVKNGKVTRARRKKILKLAKGYFGSKRTLFRTANEQVMRSLNYAYRDRKQKKRNFRKLWISRINAAAKLNNYKYSLLISGLAKAGLEINRKMLADLAVTDMDAFKALIEVAKKGNAGEMKAAAKVETKKAPAKKVEKEVTREEVQADLEALTVAQLKEIASQLELTGVSALKKADLIEAILDAQAK</sequence>
<evidence type="ECO:0000256" key="7">
    <source>
        <dbReference type="ARBA" id="ARBA00035172"/>
    </source>
</evidence>
<evidence type="ECO:0000256" key="1">
    <source>
        <dbReference type="ARBA" id="ARBA00007698"/>
    </source>
</evidence>
<dbReference type="STRING" id="61635.BN85308700"/>
<dbReference type="PROSITE" id="PS00937">
    <property type="entry name" value="RIBOSOMAL_L20"/>
    <property type="match status" value="1"/>
</dbReference>
<name>U4KNN7_9MOLU</name>
<dbReference type="EMBL" id="FO681348">
    <property type="protein sequence ID" value="CCV65891.1"/>
    <property type="molecule type" value="Genomic_DNA"/>
</dbReference>
<evidence type="ECO:0000256" key="5">
    <source>
        <dbReference type="ARBA" id="ARBA00023274"/>
    </source>
</evidence>
<evidence type="ECO:0000256" key="2">
    <source>
        <dbReference type="ARBA" id="ARBA00022730"/>
    </source>
</evidence>
<dbReference type="InterPro" id="IPR005813">
    <property type="entry name" value="Ribosomal_bL20"/>
</dbReference>
<dbReference type="OrthoDB" id="9808966at2"/>
<evidence type="ECO:0000259" key="10">
    <source>
        <dbReference type="SMART" id="SM00959"/>
    </source>
</evidence>
<dbReference type="Gene3D" id="1.10.720.10">
    <property type="match status" value="1"/>
</dbReference>
<dbReference type="SUPFAM" id="SSF74731">
    <property type="entry name" value="Ribosomal protein L20"/>
    <property type="match status" value="1"/>
</dbReference>
<dbReference type="GO" id="GO:0006412">
    <property type="term" value="P:translation"/>
    <property type="evidence" value="ECO:0007669"/>
    <property type="project" value="InterPro"/>
</dbReference>
<dbReference type="GO" id="GO:0019843">
    <property type="term" value="F:rRNA binding"/>
    <property type="evidence" value="ECO:0007669"/>
    <property type="project" value="UniProtKB-UniRule"/>
</dbReference>
<dbReference type="KEGG" id="abra:BN85308700"/>
<evidence type="ECO:0000256" key="9">
    <source>
        <dbReference type="RuleBase" id="RU000560"/>
    </source>
</evidence>
<evidence type="ECO:0000256" key="3">
    <source>
        <dbReference type="ARBA" id="ARBA00022884"/>
    </source>
</evidence>
<keyword evidence="2 8" id="KW-0699">rRNA-binding</keyword>
<dbReference type="Pfam" id="PF00453">
    <property type="entry name" value="Ribosomal_L20"/>
    <property type="match status" value="1"/>
</dbReference>
<keyword evidence="12" id="KW-1185">Reference proteome</keyword>
<keyword evidence="4 8" id="KW-0689">Ribosomal protein</keyword>
<dbReference type="NCBIfam" id="TIGR01032">
    <property type="entry name" value="rplT_bact"/>
    <property type="match status" value="1"/>
</dbReference>